<gene>
    <name evidence="2" type="ORF">FSARC_11736</name>
</gene>
<sequence>MRVSPLWLAASLWSGSALALPDASLEPWFVHDSCNGFENDLKDALTQSIEMADAARSALEIVSGKMPDPRSDEDGAVQWSRIAFTVQVIFGYMPSRSGSNAAATQYSETLRDIYAKAVRVLPSSQNDPAQGNNPTLAARPNAKPIIACGDGVFKWFDADKEPAPGVGKVSDQPEFKRREQANNRPAGAFYFEGRWAFKSTTQTSFGVCMGNREAVISSHDDLIILCDKITSDAGKARTSPRDFKASAGAGSDLRDALISNPTQIWHELCHWFGGVNGRLEHNIKDHPAVDKNGKVLYKGNGAVVPFDAPPSAQDLQRNGLRKQGAYGIGNVMELALNHRRLPGNSGPDKATTNADSLMIFSLMMYNDRWDWTIKGRARDLTRIREKLGLSNP</sequence>
<dbReference type="OrthoDB" id="515692at2759"/>
<evidence type="ECO:0000313" key="3">
    <source>
        <dbReference type="Proteomes" id="UP000622797"/>
    </source>
</evidence>
<organism evidence="2 3">
    <name type="scientific">Fusarium sarcochroum</name>
    <dbReference type="NCBI Taxonomy" id="1208366"/>
    <lineage>
        <taxon>Eukaryota</taxon>
        <taxon>Fungi</taxon>
        <taxon>Dikarya</taxon>
        <taxon>Ascomycota</taxon>
        <taxon>Pezizomycotina</taxon>
        <taxon>Sordariomycetes</taxon>
        <taxon>Hypocreomycetidae</taxon>
        <taxon>Hypocreales</taxon>
        <taxon>Nectriaceae</taxon>
        <taxon>Fusarium</taxon>
        <taxon>Fusarium lateritium species complex</taxon>
    </lineage>
</organism>
<reference evidence="2" key="1">
    <citation type="journal article" date="2020" name="BMC Genomics">
        <title>Correction to: Identification and distribution of gene clusters required for synthesis of sphingolipid metabolism inhibitors in diverse species of the filamentous fungus Fusarium.</title>
        <authorList>
            <person name="Kim H.S."/>
            <person name="Lohmar J.M."/>
            <person name="Busman M."/>
            <person name="Brown D.W."/>
            <person name="Naumann T.A."/>
            <person name="Divon H.H."/>
            <person name="Lysoe E."/>
            <person name="Uhlig S."/>
            <person name="Proctor R.H."/>
        </authorList>
    </citation>
    <scope>NUCLEOTIDE SEQUENCE</scope>
    <source>
        <strain evidence="2">NRRL 20472</strain>
    </source>
</reference>
<keyword evidence="1" id="KW-0732">Signal</keyword>
<reference evidence="2" key="2">
    <citation type="submission" date="2020-05" db="EMBL/GenBank/DDBJ databases">
        <authorList>
            <person name="Kim H.-S."/>
            <person name="Proctor R.H."/>
            <person name="Brown D.W."/>
        </authorList>
    </citation>
    <scope>NUCLEOTIDE SEQUENCE</scope>
    <source>
        <strain evidence="2">NRRL 20472</strain>
    </source>
</reference>
<evidence type="ECO:0008006" key="4">
    <source>
        <dbReference type="Google" id="ProtNLM"/>
    </source>
</evidence>
<feature type="chain" id="PRO_5034065445" description="Lysine-specific metallo-endopeptidase domain-containing protein" evidence="1">
    <location>
        <begin position="20"/>
        <end position="392"/>
    </location>
</feature>
<proteinExistence type="predicted"/>
<name>A0A8H4WZY9_9HYPO</name>
<dbReference type="Proteomes" id="UP000622797">
    <property type="component" value="Unassembled WGS sequence"/>
</dbReference>
<accession>A0A8H4WZY9</accession>
<comment type="caution">
    <text evidence="2">The sequence shown here is derived from an EMBL/GenBank/DDBJ whole genome shotgun (WGS) entry which is preliminary data.</text>
</comment>
<keyword evidence="3" id="KW-1185">Reference proteome</keyword>
<protein>
    <recommendedName>
        <fullName evidence="4">Lysine-specific metallo-endopeptidase domain-containing protein</fullName>
    </recommendedName>
</protein>
<dbReference type="AlphaFoldDB" id="A0A8H4WZY9"/>
<dbReference type="EMBL" id="JABEXW010000767">
    <property type="protein sequence ID" value="KAF4955921.1"/>
    <property type="molecule type" value="Genomic_DNA"/>
</dbReference>
<evidence type="ECO:0000313" key="2">
    <source>
        <dbReference type="EMBL" id="KAF4955921.1"/>
    </source>
</evidence>
<feature type="signal peptide" evidence="1">
    <location>
        <begin position="1"/>
        <end position="19"/>
    </location>
</feature>
<evidence type="ECO:0000256" key="1">
    <source>
        <dbReference type="SAM" id="SignalP"/>
    </source>
</evidence>